<feature type="compositionally biased region" description="Basic residues" evidence="8">
    <location>
        <begin position="682"/>
        <end position="694"/>
    </location>
</feature>
<evidence type="ECO:0000256" key="7">
    <source>
        <dbReference type="ARBA" id="ARBA00047303"/>
    </source>
</evidence>
<dbReference type="GO" id="GO:0031297">
    <property type="term" value="P:replication fork processing"/>
    <property type="evidence" value="ECO:0007669"/>
    <property type="project" value="TreeGrafter"/>
</dbReference>
<dbReference type="GO" id="GO:0005759">
    <property type="term" value="C:mitochondrial matrix"/>
    <property type="evidence" value="ECO:0007669"/>
    <property type="project" value="TreeGrafter"/>
</dbReference>
<dbReference type="GO" id="GO:0003682">
    <property type="term" value="F:chromatin binding"/>
    <property type="evidence" value="ECO:0007669"/>
    <property type="project" value="TreeGrafter"/>
</dbReference>
<dbReference type="EC" id="2.7.7.7" evidence="2"/>
<feature type="region of interest" description="Disordered" evidence="8">
    <location>
        <begin position="610"/>
        <end position="638"/>
    </location>
</feature>
<comment type="catalytic activity">
    <reaction evidence="7">
        <text>DNA(n) + a 2'-deoxyribonucleoside 5'-triphosphate = DNA(n+1) + diphosphate</text>
        <dbReference type="Rhea" id="RHEA:22508"/>
        <dbReference type="Rhea" id="RHEA-COMP:17339"/>
        <dbReference type="Rhea" id="RHEA-COMP:17340"/>
        <dbReference type="ChEBI" id="CHEBI:33019"/>
        <dbReference type="ChEBI" id="CHEBI:61560"/>
        <dbReference type="ChEBI" id="CHEBI:173112"/>
        <dbReference type="EC" id="2.7.7.7"/>
    </reaction>
    <physiologicalReaction direction="left-to-right" evidence="7">
        <dbReference type="Rhea" id="RHEA:22509"/>
    </physiologicalReaction>
</comment>
<dbReference type="GO" id="GO:0006264">
    <property type="term" value="P:mitochondrial DNA replication"/>
    <property type="evidence" value="ECO:0007669"/>
    <property type="project" value="TreeGrafter"/>
</dbReference>
<keyword evidence="9" id="KW-1185">Reference proteome</keyword>
<evidence type="ECO:0000256" key="2">
    <source>
        <dbReference type="ARBA" id="ARBA00012417"/>
    </source>
</evidence>
<dbReference type="GO" id="GO:0003887">
    <property type="term" value="F:DNA-directed DNA polymerase activity"/>
    <property type="evidence" value="ECO:0007669"/>
    <property type="project" value="UniProtKB-KW"/>
</dbReference>
<dbReference type="WBParaSite" id="SVE_1876200.1">
    <property type="protein sequence ID" value="SVE_1876200.1"/>
    <property type="gene ID" value="SVE_1876200"/>
</dbReference>
<dbReference type="Pfam" id="PF03121">
    <property type="entry name" value="Herpes_UL52"/>
    <property type="match status" value="1"/>
</dbReference>
<dbReference type="PANTHER" id="PTHR31399">
    <property type="entry name" value="DNA-DIRECTED PRIMASE / POLYMERASE PROTEIN"/>
    <property type="match status" value="1"/>
</dbReference>
<keyword evidence="3" id="KW-0239">DNA-directed DNA polymerase</keyword>
<dbReference type="Proteomes" id="UP000035680">
    <property type="component" value="Unassembled WGS sequence"/>
</dbReference>
<feature type="region of interest" description="Disordered" evidence="8">
    <location>
        <begin position="665"/>
        <end position="694"/>
    </location>
</feature>
<dbReference type="InterPro" id="IPR044917">
    <property type="entry name" value="PRIMPOL"/>
</dbReference>
<evidence type="ECO:0000256" key="8">
    <source>
        <dbReference type="SAM" id="MobiDB-lite"/>
    </source>
</evidence>
<comment type="catalytic activity">
    <reaction evidence="5">
        <text>ssDNA + n NTP = ssDNA/pppN(pN)n-1 hybrid + (n-1) diphosphate.</text>
        <dbReference type="EC" id="2.7.7.102"/>
    </reaction>
</comment>
<evidence type="ECO:0000313" key="9">
    <source>
        <dbReference type="Proteomes" id="UP000035680"/>
    </source>
</evidence>
<feature type="compositionally biased region" description="Basic and acidic residues" evidence="8">
    <location>
        <begin position="671"/>
        <end position="681"/>
    </location>
</feature>
<accession>A0A0K0G217</accession>
<organism evidence="9 10">
    <name type="scientific">Strongyloides venezuelensis</name>
    <name type="common">Threadworm</name>
    <dbReference type="NCBI Taxonomy" id="75913"/>
    <lineage>
        <taxon>Eukaryota</taxon>
        <taxon>Metazoa</taxon>
        <taxon>Ecdysozoa</taxon>
        <taxon>Nematoda</taxon>
        <taxon>Chromadorea</taxon>
        <taxon>Rhabditida</taxon>
        <taxon>Tylenchina</taxon>
        <taxon>Panagrolaimomorpha</taxon>
        <taxon>Strongyloidoidea</taxon>
        <taxon>Strongyloididae</taxon>
        <taxon>Strongyloides</taxon>
    </lineage>
</organism>
<evidence type="ECO:0000256" key="5">
    <source>
        <dbReference type="ARBA" id="ARBA00044677"/>
    </source>
</evidence>
<dbReference type="GO" id="GO:0042276">
    <property type="term" value="P:error-prone translesion synthesis"/>
    <property type="evidence" value="ECO:0007669"/>
    <property type="project" value="InterPro"/>
</dbReference>
<dbReference type="AlphaFoldDB" id="A0A0K0G217"/>
<keyword evidence="3" id="KW-0808">Transferase</keyword>
<protein>
    <recommendedName>
        <fullName evidence="4">DNA-directed primase/polymerase protein</fullName>
        <ecNumber evidence="6">2.7.7.102</ecNumber>
        <ecNumber evidence="2">2.7.7.7</ecNumber>
    </recommendedName>
</protein>
<dbReference type="GO" id="GO:0009411">
    <property type="term" value="P:response to UV"/>
    <property type="evidence" value="ECO:0007669"/>
    <property type="project" value="TreeGrafter"/>
</dbReference>
<comment type="similarity">
    <text evidence="1">Belongs to the eukaryotic-type primase small subunit family.</text>
</comment>
<evidence type="ECO:0000256" key="4">
    <source>
        <dbReference type="ARBA" id="ARBA00026139"/>
    </source>
</evidence>
<keyword evidence="3" id="KW-0548">Nucleotidyltransferase</keyword>
<feature type="compositionally biased region" description="Basic and acidic residues" evidence="8">
    <location>
        <begin position="617"/>
        <end position="627"/>
    </location>
</feature>
<evidence type="ECO:0000256" key="3">
    <source>
        <dbReference type="ARBA" id="ARBA00022932"/>
    </source>
</evidence>
<dbReference type="EC" id="2.7.7.102" evidence="6"/>
<evidence type="ECO:0000256" key="6">
    <source>
        <dbReference type="ARBA" id="ARBA00044768"/>
    </source>
</evidence>
<evidence type="ECO:0000256" key="1">
    <source>
        <dbReference type="ARBA" id="ARBA00009762"/>
    </source>
</evidence>
<dbReference type="PANTHER" id="PTHR31399:SF0">
    <property type="entry name" value="DNA-DIRECTED PRIMASE_POLYMERASE PROTEIN"/>
    <property type="match status" value="1"/>
</dbReference>
<sequence>MSADKDVQLHFKAYYHQSEAMDVYNKDKSNLRIFSYENPTSKCQGSRKYMTTELSKFVKWYLNTKEEIRNFYEIIPIDTPCRLYFDLEYSKEQNPDVDSRELFDKFCLTVKDLLKSEYNIEVDIEKSFLILESSTQTKFSLHVIIHLPDQQLFSSNVEMKKFTDFLYITMLEKDIALVYNGKVNNIGEKIKVPIFDPAVYTKNRNFRLYLSCKLGKNIYLKLSDWCKFYQCKNVSKPVDVQIFFDSLCVPRFYDKCKILPEYNVDVEIVKEKIPKAKAAGRAVLNNICKMNNDYCEFLKNGYGRTSPFASLEKFIVGKNTEHVTTADIRAWDIIKVKKTGKIKIIFHIKGCRYCFHIGREHKSNHIYWETYFDPNLICCQKCFDRECYGKVSLGFKIPDDVAEDVTNALKEMDFYRKPFDSFSDSFYDGMRDNVTLIDDEEIMSNLDTDENEKSRKRISTYVLGSPSYKIPRLPDINKDVRKSIGIQTNTDFIVVDGRIPTQNNNSFEVTGPNQESFSIDTPDSRLKTHEVIIFGEEYMTDDDSNSRLSNISYYTASEPDPLNDCFINSTLSSMNESSLLNSSTRLNPNQRNICIADSSGVVQTILETSYDTTDNDNTPKKRIDNKESYGTPVKNYTYQPPRTLEEAEFIRKKCTSSEKCKIPFKSPVVNKKRDAAENERKSNRKSHRKPLRFE</sequence>
<proteinExistence type="inferred from homology"/>
<reference evidence="9" key="1">
    <citation type="submission" date="2014-07" db="EMBL/GenBank/DDBJ databases">
        <authorList>
            <person name="Martin A.A"/>
            <person name="De Silva N."/>
        </authorList>
    </citation>
    <scope>NUCLEOTIDE SEQUENCE</scope>
</reference>
<dbReference type="STRING" id="75913.A0A0K0G217"/>
<name>A0A0K0G217_STRVS</name>
<evidence type="ECO:0000313" key="10">
    <source>
        <dbReference type="WBParaSite" id="SVE_1876200.1"/>
    </source>
</evidence>
<dbReference type="GO" id="GO:0005634">
    <property type="term" value="C:nucleus"/>
    <property type="evidence" value="ECO:0007669"/>
    <property type="project" value="TreeGrafter"/>
</dbReference>
<reference evidence="10" key="2">
    <citation type="submission" date="2015-08" db="UniProtKB">
        <authorList>
            <consortium name="WormBaseParasite"/>
        </authorList>
    </citation>
    <scope>IDENTIFICATION</scope>
</reference>